<reference evidence="3 4" key="1">
    <citation type="submission" date="2016-11" db="EMBL/GenBank/DDBJ databases">
        <authorList>
            <person name="Jaros S."/>
            <person name="Januszkiewicz K."/>
            <person name="Wedrychowicz H."/>
        </authorList>
    </citation>
    <scope>NUCLEOTIDE SEQUENCE [LARGE SCALE GENOMIC DNA]</scope>
    <source>
        <strain evidence="3 4">DSM 26991</strain>
    </source>
</reference>
<feature type="chain" id="PRO_5012409266" evidence="1">
    <location>
        <begin position="21"/>
        <end position="305"/>
    </location>
</feature>
<dbReference type="InterPro" id="IPR005135">
    <property type="entry name" value="Endo/exonuclease/phosphatase"/>
</dbReference>
<dbReference type="AlphaFoldDB" id="A0A1M5ES55"/>
<dbReference type="PANTHER" id="PTHR12121:SF36">
    <property type="entry name" value="ENDONUCLEASE_EXONUCLEASE_PHOSPHATASE DOMAIN-CONTAINING PROTEIN"/>
    <property type="match status" value="1"/>
</dbReference>
<dbReference type="OrthoDB" id="9793162at2"/>
<sequence length="305" mass="34590">MKKIFCLILFSFLFVGMICALTPTTFTVATYNVRNANHGDSINGNGWGQRSPYIAQLIRFHGFDIFGTQEGLYNQLQEMKQLLPDYNYIGKGRDDGKTKGEHSAIFYRTDKFQLLDQGDFWLSKDESKPNMGWDAVCVRICTWGKFKEIKSGFVFVYFNLHMDHIGTVARSESAKLILKKIQAMPKGVPVILSGDFNVDQDSPSYKLLNTSGILQDSYGMSKLVYAPNGTFNDFNPNSKTDSRIDHIFLTNNFKVLKYGILTDTYRSENKGEFNSNAAPKEIKLQENSARCPSDHFPVMIVVQTK</sequence>
<dbReference type="PANTHER" id="PTHR12121">
    <property type="entry name" value="CARBON CATABOLITE REPRESSOR PROTEIN 4"/>
    <property type="match status" value="1"/>
</dbReference>
<dbReference type="GO" id="GO:0000175">
    <property type="term" value="F:3'-5'-RNA exonuclease activity"/>
    <property type="evidence" value="ECO:0007669"/>
    <property type="project" value="TreeGrafter"/>
</dbReference>
<keyword evidence="3" id="KW-0540">Nuclease</keyword>
<keyword evidence="3" id="KW-0255">Endonuclease</keyword>
<keyword evidence="3" id="KW-0378">Hydrolase</keyword>
<keyword evidence="3" id="KW-0269">Exonuclease</keyword>
<dbReference type="CDD" id="cd09083">
    <property type="entry name" value="EEP-1"/>
    <property type="match status" value="1"/>
</dbReference>
<dbReference type="InterPro" id="IPR036691">
    <property type="entry name" value="Endo/exonu/phosph_ase_sf"/>
</dbReference>
<feature type="domain" description="Endonuclease/exonuclease/phosphatase" evidence="2">
    <location>
        <begin position="29"/>
        <end position="295"/>
    </location>
</feature>
<dbReference type="GO" id="GO:0004519">
    <property type="term" value="F:endonuclease activity"/>
    <property type="evidence" value="ECO:0007669"/>
    <property type="project" value="UniProtKB-KW"/>
</dbReference>
<dbReference type="RefSeq" id="WP_073403057.1">
    <property type="nucleotide sequence ID" value="NZ_FQTV01000014.1"/>
</dbReference>
<dbReference type="STRING" id="1297750.SAMN05444405_11467"/>
<evidence type="ECO:0000313" key="4">
    <source>
        <dbReference type="Proteomes" id="UP000184509"/>
    </source>
</evidence>
<feature type="signal peptide" evidence="1">
    <location>
        <begin position="1"/>
        <end position="20"/>
    </location>
</feature>
<evidence type="ECO:0000313" key="3">
    <source>
        <dbReference type="EMBL" id="SHF82108.1"/>
    </source>
</evidence>
<accession>A0A1M5ES55</accession>
<dbReference type="SUPFAM" id="SSF56219">
    <property type="entry name" value="DNase I-like"/>
    <property type="match status" value="1"/>
</dbReference>
<dbReference type="Pfam" id="PF03372">
    <property type="entry name" value="Exo_endo_phos"/>
    <property type="match status" value="1"/>
</dbReference>
<proteinExistence type="predicted"/>
<gene>
    <name evidence="3" type="ORF">SAMN05444405_11467</name>
</gene>
<dbReference type="Proteomes" id="UP000184509">
    <property type="component" value="Unassembled WGS sequence"/>
</dbReference>
<dbReference type="EMBL" id="FQTV01000014">
    <property type="protein sequence ID" value="SHF82108.1"/>
    <property type="molecule type" value="Genomic_DNA"/>
</dbReference>
<dbReference type="Gene3D" id="3.60.10.10">
    <property type="entry name" value="Endonuclease/exonuclease/phosphatase"/>
    <property type="match status" value="1"/>
</dbReference>
<evidence type="ECO:0000259" key="2">
    <source>
        <dbReference type="Pfam" id="PF03372"/>
    </source>
</evidence>
<dbReference type="InterPro" id="IPR050410">
    <property type="entry name" value="CCR4/nocturin_mRNA_transcr"/>
</dbReference>
<keyword evidence="1" id="KW-0732">Signal</keyword>
<name>A0A1M5ES55_9BACE</name>
<protein>
    <submittedName>
        <fullName evidence="3">Metal-dependent hydrolase, endonuclease/exonuclease/phosphatase family</fullName>
    </submittedName>
</protein>
<evidence type="ECO:0000256" key="1">
    <source>
        <dbReference type="SAM" id="SignalP"/>
    </source>
</evidence>
<organism evidence="3 4">
    <name type="scientific">Bacteroides luti</name>
    <dbReference type="NCBI Taxonomy" id="1297750"/>
    <lineage>
        <taxon>Bacteria</taxon>
        <taxon>Pseudomonadati</taxon>
        <taxon>Bacteroidota</taxon>
        <taxon>Bacteroidia</taxon>
        <taxon>Bacteroidales</taxon>
        <taxon>Bacteroidaceae</taxon>
        <taxon>Bacteroides</taxon>
    </lineage>
</organism>
<keyword evidence="4" id="KW-1185">Reference proteome</keyword>